<dbReference type="PRINTS" id="PR01590">
    <property type="entry name" value="HTHFIS"/>
</dbReference>
<dbReference type="SMART" id="SM00382">
    <property type="entry name" value="AAA"/>
    <property type="match status" value="1"/>
</dbReference>
<name>A0A927IHU6_9BURK</name>
<accession>A0A927IHU6</accession>
<dbReference type="Pfam" id="PF25601">
    <property type="entry name" value="AAA_lid_14"/>
    <property type="match status" value="1"/>
</dbReference>
<keyword evidence="8" id="KW-1185">Reference proteome</keyword>
<dbReference type="EMBL" id="JACYFT010000001">
    <property type="protein sequence ID" value="MBD8048934.1"/>
    <property type="molecule type" value="Genomic_DNA"/>
</dbReference>
<dbReference type="SUPFAM" id="SSF52540">
    <property type="entry name" value="P-loop containing nucleoside triphosphate hydrolases"/>
    <property type="match status" value="1"/>
</dbReference>
<dbReference type="FunFam" id="3.40.50.300:FF:000006">
    <property type="entry name" value="DNA-binding transcriptional regulator NtrC"/>
    <property type="match status" value="1"/>
</dbReference>
<reference evidence="7" key="1">
    <citation type="submission" date="2020-09" db="EMBL/GenBank/DDBJ databases">
        <title>Genome seq and assembly of Limnohabitants sp.</title>
        <authorList>
            <person name="Chhetri G."/>
        </authorList>
    </citation>
    <scope>NUCLEOTIDE SEQUENCE</scope>
    <source>
        <strain evidence="7">JUR4</strain>
    </source>
</reference>
<dbReference type="PANTHER" id="PTHR32071:SF117">
    <property type="entry name" value="PTS-DEPENDENT DIHYDROXYACETONE KINASE OPERON REGULATORY PROTEIN-RELATED"/>
    <property type="match status" value="1"/>
</dbReference>
<dbReference type="InterPro" id="IPR009057">
    <property type="entry name" value="Homeodomain-like_sf"/>
</dbReference>
<dbReference type="Pfam" id="PF02954">
    <property type="entry name" value="HTH_8"/>
    <property type="match status" value="1"/>
</dbReference>
<evidence type="ECO:0000256" key="2">
    <source>
        <dbReference type="ARBA" id="ARBA00022840"/>
    </source>
</evidence>
<protein>
    <submittedName>
        <fullName evidence="7">Sigma-54-dependent Fis family transcriptional regulator</fullName>
    </submittedName>
</protein>
<keyword evidence="2" id="KW-0067">ATP-binding</keyword>
<dbReference type="GO" id="GO:0043565">
    <property type="term" value="F:sequence-specific DNA binding"/>
    <property type="evidence" value="ECO:0007669"/>
    <property type="project" value="InterPro"/>
</dbReference>
<dbReference type="AlphaFoldDB" id="A0A927IHU6"/>
<evidence type="ECO:0000256" key="5">
    <source>
        <dbReference type="ARBA" id="ARBA00023163"/>
    </source>
</evidence>
<dbReference type="InterPro" id="IPR058031">
    <property type="entry name" value="AAA_lid_NorR"/>
</dbReference>
<dbReference type="Gene3D" id="1.10.10.60">
    <property type="entry name" value="Homeodomain-like"/>
    <property type="match status" value="1"/>
</dbReference>
<dbReference type="Gene3D" id="3.40.50.300">
    <property type="entry name" value="P-loop containing nucleotide triphosphate hydrolases"/>
    <property type="match status" value="1"/>
</dbReference>
<dbReference type="InterPro" id="IPR002197">
    <property type="entry name" value="HTH_Fis"/>
</dbReference>
<dbReference type="InterPro" id="IPR027417">
    <property type="entry name" value="P-loop_NTPase"/>
</dbReference>
<evidence type="ECO:0000256" key="1">
    <source>
        <dbReference type="ARBA" id="ARBA00022741"/>
    </source>
</evidence>
<proteinExistence type="predicted"/>
<dbReference type="GO" id="GO:0005524">
    <property type="term" value="F:ATP binding"/>
    <property type="evidence" value="ECO:0007669"/>
    <property type="project" value="UniProtKB-KW"/>
</dbReference>
<dbReference type="InterPro" id="IPR025944">
    <property type="entry name" value="Sigma_54_int_dom_CS"/>
</dbReference>
<dbReference type="Pfam" id="PF00158">
    <property type="entry name" value="Sigma54_activat"/>
    <property type="match status" value="1"/>
</dbReference>
<gene>
    <name evidence="7" type="ORF">IC609_00135</name>
</gene>
<dbReference type="CDD" id="cd00009">
    <property type="entry name" value="AAA"/>
    <property type="match status" value="1"/>
</dbReference>
<dbReference type="Proteomes" id="UP000647424">
    <property type="component" value="Unassembled WGS sequence"/>
</dbReference>
<dbReference type="InterPro" id="IPR002078">
    <property type="entry name" value="Sigma_54_int"/>
</dbReference>
<sequence length="417" mass="44557">MRPASAIPIIGQSPAIESLRQLIQAIAASSSTALVTGESGTGKELVAQALHMQGPRASGPFVPINCGAIPRELIESELFGHRKGTFTGAVSDRMGRFQLANGGTLFLDEIGDLPMDMQVKLLRVLQEKCVLPVGASTEVPIDVRVVAATHRNLEKEVEAGRFREDLYYRINVLPISTTPLRERSQDVSQLVQFYARKHMLPGTKPLSLAPDMLGLFEGYAWPGNVRELSNLVDRFSTLFPGQAVHVHMVPSSMLPSGMAALQAKVLSKGSAGGSEVPLSALLQARAGGDGASVVAAAQPPKGPFADDNDPMAHLLLTAEDAPAPLPPFMLPSSPLAGGASNDEMNAVEEVILLAQGIQTLPPDGLSLKQHLVNVERSLIEQALSRTQGNVSRTAKLLQLQRTTLIEKINKYELRSVG</sequence>
<feature type="domain" description="Sigma-54 factor interaction" evidence="6">
    <location>
        <begin position="9"/>
        <end position="237"/>
    </location>
</feature>
<dbReference type="Gene3D" id="1.10.8.60">
    <property type="match status" value="1"/>
</dbReference>
<evidence type="ECO:0000313" key="7">
    <source>
        <dbReference type="EMBL" id="MBD8048934.1"/>
    </source>
</evidence>
<organism evidence="7 8">
    <name type="scientific">Limnohabitans radicicola</name>
    <dbReference type="NCBI Taxonomy" id="2771427"/>
    <lineage>
        <taxon>Bacteria</taxon>
        <taxon>Pseudomonadati</taxon>
        <taxon>Pseudomonadota</taxon>
        <taxon>Betaproteobacteria</taxon>
        <taxon>Burkholderiales</taxon>
        <taxon>Comamonadaceae</taxon>
        <taxon>Limnohabitans</taxon>
    </lineage>
</organism>
<dbReference type="PANTHER" id="PTHR32071">
    <property type="entry name" value="TRANSCRIPTIONAL REGULATORY PROTEIN"/>
    <property type="match status" value="1"/>
</dbReference>
<dbReference type="InterPro" id="IPR025943">
    <property type="entry name" value="Sigma_54_int_dom_ATP-bd_2"/>
</dbReference>
<dbReference type="PROSITE" id="PS00688">
    <property type="entry name" value="SIGMA54_INTERACT_3"/>
    <property type="match status" value="1"/>
</dbReference>
<evidence type="ECO:0000256" key="3">
    <source>
        <dbReference type="ARBA" id="ARBA00023015"/>
    </source>
</evidence>
<evidence type="ECO:0000313" key="8">
    <source>
        <dbReference type="Proteomes" id="UP000647424"/>
    </source>
</evidence>
<evidence type="ECO:0000256" key="4">
    <source>
        <dbReference type="ARBA" id="ARBA00023125"/>
    </source>
</evidence>
<dbReference type="RefSeq" id="WP_191817445.1">
    <property type="nucleotide sequence ID" value="NZ_JACYFT010000001.1"/>
</dbReference>
<dbReference type="PROSITE" id="PS50045">
    <property type="entry name" value="SIGMA54_INTERACT_4"/>
    <property type="match status" value="1"/>
</dbReference>
<dbReference type="SUPFAM" id="SSF46689">
    <property type="entry name" value="Homeodomain-like"/>
    <property type="match status" value="1"/>
</dbReference>
<dbReference type="GO" id="GO:0006355">
    <property type="term" value="P:regulation of DNA-templated transcription"/>
    <property type="evidence" value="ECO:0007669"/>
    <property type="project" value="InterPro"/>
</dbReference>
<dbReference type="PROSITE" id="PS00676">
    <property type="entry name" value="SIGMA54_INTERACT_2"/>
    <property type="match status" value="1"/>
</dbReference>
<keyword evidence="3" id="KW-0805">Transcription regulation</keyword>
<keyword evidence="5" id="KW-0804">Transcription</keyword>
<dbReference type="InterPro" id="IPR003593">
    <property type="entry name" value="AAA+_ATPase"/>
</dbReference>
<comment type="caution">
    <text evidence="7">The sequence shown here is derived from an EMBL/GenBank/DDBJ whole genome shotgun (WGS) entry which is preliminary data.</text>
</comment>
<keyword evidence="1" id="KW-0547">Nucleotide-binding</keyword>
<keyword evidence="4" id="KW-0238">DNA-binding</keyword>
<evidence type="ECO:0000259" key="6">
    <source>
        <dbReference type="PROSITE" id="PS50045"/>
    </source>
</evidence>